<sequence>MYLQIKAMINPSATGWIDKFFTEQKISEETVFMDSNIFYDKVRNTGFIYGHIISFETSAAINTKGWYKEEISKVALLNTLYGVYCFIDDNTNNNNSATFISKVVHFYNQMNPQGFNLFKKILPTNSPSLKLEKIIDERVQTNDSIISKNFSHLVTNALLFIDVLAFQQYLVHSEIPEKYLQKIEETIINTVALALKVKSKKSQYDDLLIKLFEASIRYSKFSTNSVQNLESLQLDYLTTDFEKKYLVDLAGMALWSDAEIENEELYFLYSLSQILAIPDAFVDNSISKTYQFITTYKNEIPYFNYSNPVKHFYDQTTQSVVTIITRNKNRLIKEIVQSKELMVLLSHSTIRDLDEKEKKKVKKQLLEVCKTVPSLAIFLLPGGSLLLPILIKFIPQLLPSAFNENREE</sequence>
<dbReference type="Proteomes" id="UP000184020">
    <property type="component" value="Unassembled WGS sequence"/>
</dbReference>
<gene>
    <name evidence="2" type="ORF">SAMN05444372_11748</name>
</gene>
<organism evidence="2 3">
    <name type="scientific">Flavobacterium micromati</name>
    <dbReference type="NCBI Taxonomy" id="229205"/>
    <lineage>
        <taxon>Bacteria</taxon>
        <taxon>Pseudomonadati</taxon>
        <taxon>Bacteroidota</taxon>
        <taxon>Flavobacteriia</taxon>
        <taxon>Flavobacteriales</taxon>
        <taxon>Flavobacteriaceae</taxon>
        <taxon>Flavobacterium</taxon>
    </lineage>
</organism>
<dbReference type="Pfam" id="PF07766">
    <property type="entry name" value="LETM1_RBD"/>
    <property type="match status" value="1"/>
</dbReference>
<evidence type="ECO:0000313" key="3">
    <source>
        <dbReference type="Proteomes" id="UP000184020"/>
    </source>
</evidence>
<dbReference type="GO" id="GO:0043022">
    <property type="term" value="F:ribosome binding"/>
    <property type="evidence" value="ECO:0007669"/>
    <property type="project" value="InterPro"/>
</dbReference>
<accession>A0A1M5QKN5</accession>
<dbReference type="EMBL" id="FQWF01000017">
    <property type="protein sequence ID" value="SHH14391.1"/>
    <property type="molecule type" value="Genomic_DNA"/>
</dbReference>
<dbReference type="STRING" id="229205.SAMN05444372_11748"/>
<evidence type="ECO:0000313" key="2">
    <source>
        <dbReference type="EMBL" id="SHH14391.1"/>
    </source>
</evidence>
<dbReference type="NCBIfam" id="NF040639">
    <property type="entry name" value="LETM1_rel_film"/>
    <property type="match status" value="1"/>
</dbReference>
<protein>
    <submittedName>
        <fullName evidence="2">LETM1-like protein</fullName>
    </submittedName>
</protein>
<evidence type="ECO:0000259" key="1">
    <source>
        <dbReference type="Pfam" id="PF07766"/>
    </source>
</evidence>
<feature type="domain" description="Letm1 RBD" evidence="1">
    <location>
        <begin position="353"/>
        <end position="407"/>
    </location>
</feature>
<reference evidence="3" key="1">
    <citation type="submission" date="2016-11" db="EMBL/GenBank/DDBJ databases">
        <authorList>
            <person name="Varghese N."/>
            <person name="Submissions S."/>
        </authorList>
    </citation>
    <scope>NUCLEOTIDE SEQUENCE [LARGE SCALE GENOMIC DNA]</scope>
    <source>
        <strain evidence="3">DSM 17659</strain>
    </source>
</reference>
<proteinExistence type="predicted"/>
<name>A0A1M5QKN5_9FLAO</name>
<keyword evidence="3" id="KW-1185">Reference proteome</keyword>
<dbReference type="InterPro" id="IPR033122">
    <property type="entry name" value="LETM1-like_RBD"/>
</dbReference>
<dbReference type="AlphaFoldDB" id="A0A1M5QKN5"/>